<comment type="caution">
    <text evidence="1">The sequence shown here is derived from an EMBL/GenBank/DDBJ whole genome shotgun (WGS) entry which is preliminary data.</text>
</comment>
<protein>
    <recommendedName>
        <fullName evidence="3">AAA+ ATPase domain-containing protein</fullName>
    </recommendedName>
</protein>
<organism evidence="1 2">
    <name type="scientific">Blastopirellula retiformator</name>
    <dbReference type="NCBI Taxonomy" id="2527970"/>
    <lineage>
        <taxon>Bacteria</taxon>
        <taxon>Pseudomonadati</taxon>
        <taxon>Planctomycetota</taxon>
        <taxon>Planctomycetia</taxon>
        <taxon>Pirellulales</taxon>
        <taxon>Pirellulaceae</taxon>
        <taxon>Blastopirellula</taxon>
    </lineage>
</organism>
<name>A0A5C5UXQ9_9BACT</name>
<keyword evidence="2" id="KW-1185">Reference proteome</keyword>
<dbReference type="RefSeq" id="WP_146435150.1">
    <property type="nucleotide sequence ID" value="NZ_SJPF01000005.1"/>
</dbReference>
<dbReference type="Proteomes" id="UP000318878">
    <property type="component" value="Unassembled WGS sequence"/>
</dbReference>
<dbReference type="SUPFAM" id="SSF52540">
    <property type="entry name" value="P-loop containing nucleoside triphosphate hydrolases"/>
    <property type="match status" value="1"/>
</dbReference>
<dbReference type="EMBL" id="SJPF01000005">
    <property type="protein sequence ID" value="TWT30609.1"/>
    <property type="molecule type" value="Genomic_DNA"/>
</dbReference>
<sequence length="195" mass="22325">MVSTNPFASRQVRPGAIPFQFSSDPSAEQIVEGLRDVGWRGAILGPHGSGKSTLLDTLSPLWRKYGLTERRVTFHRSAPSTGTLSPPDDLEILVVDGFEQLSWLKRRWFLWRSAPRIRELTNRRILVTAHAEIGLPVVYRTQPSEEMAVQLAEMLQRDVDPLVTADDARMMCRRHQGDLRETLFQLYHLYESRRA</sequence>
<evidence type="ECO:0008006" key="3">
    <source>
        <dbReference type="Google" id="ProtNLM"/>
    </source>
</evidence>
<reference evidence="1 2" key="1">
    <citation type="submission" date="2019-02" db="EMBL/GenBank/DDBJ databases">
        <title>Deep-cultivation of Planctomycetes and their phenomic and genomic characterization uncovers novel biology.</title>
        <authorList>
            <person name="Wiegand S."/>
            <person name="Jogler M."/>
            <person name="Boedeker C."/>
            <person name="Pinto D."/>
            <person name="Vollmers J."/>
            <person name="Rivas-Marin E."/>
            <person name="Kohn T."/>
            <person name="Peeters S.H."/>
            <person name="Heuer A."/>
            <person name="Rast P."/>
            <person name="Oberbeckmann S."/>
            <person name="Bunk B."/>
            <person name="Jeske O."/>
            <person name="Meyerdierks A."/>
            <person name="Storesund J.E."/>
            <person name="Kallscheuer N."/>
            <person name="Luecker S."/>
            <person name="Lage O.M."/>
            <person name="Pohl T."/>
            <person name="Merkel B.J."/>
            <person name="Hornburger P."/>
            <person name="Mueller R.-W."/>
            <person name="Bruemmer F."/>
            <person name="Labrenz M."/>
            <person name="Spormann A.M."/>
            <person name="Op Den Camp H."/>
            <person name="Overmann J."/>
            <person name="Amann R."/>
            <person name="Jetten M.S.M."/>
            <person name="Mascher T."/>
            <person name="Medema M.H."/>
            <person name="Devos D.P."/>
            <person name="Kaster A.-K."/>
            <person name="Ovreas L."/>
            <person name="Rohde M."/>
            <person name="Galperin M.Y."/>
            <person name="Jogler C."/>
        </authorList>
    </citation>
    <scope>NUCLEOTIDE SEQUENCE [LARGE SCALE GENOMIC DNA]</scope>
    <source>
        <strain evidence="1 2">Enr8</strain>
    </source>
</reference>
<dbReference type="OrthoDB" id="282562at2"/>
<dbReference type="AlphaFoldDB" id="A0A5C5UXQ9"/>
<accession>A0A5C5UXQ9</accession>
<evidence type="ECO:0000313" key="2">
    <source>
        <dbReference type="Proteomes" id="UP000318878"/>
    </source>
</evidence>
<proteinExistence type="predicted"/>
<evidence type="ECO:0000313" key="1">
    <source>
        <dbReference type="EMBL" id="TWT30609.1"/>
    </source>
</evidence>
<gene>
    <name evidence="1" type="ORF">Enr8_41300</name>
</gene>
<dbReference type="InterPro" id="IPR027417">
    <property type="entry name" value="P-loop_NTPase"/>
</dbReference>